<organism evidence="1 2">
    <name type="scientific">Cetraspora pellucida</name>
    <dbReference type="NCBI Taxonomy" id="1433469"/>
    <lineage>
        <taxon>Eukaryota</taxon>
        <taxon>Fungi</taxon>
        <taxon>Fungi incertae sedis</taxon>
        <taxon>Mucoromycota</taxon>
        <taxon>Glomeromycotina</taxon>
        <taxon>Glomeromycetes</taxon>
        <taxon>Diversisporales</taxon>
        <taxon>Gigasporaceae</taxon>
        <taxon>Cetraspora</taxon>
    </lineage>
</organism>
<feature type="non-terminal residue" evidence="1">
    <location>
        <position position="1"/>
    </location>
</feature>
<protein>
    <submittedName>
        <fullName evidence="1">6997_t:CDS:1</fullName>
    </submittedName>
</protein>
<sequence>HNITIQIIRLYSYKGLAMMKYFKKTEEDMLYKIQYAIKFIFFEPRLIKLASSEAILLEKVKFRSSVLKK</sequence>
<dbReference type="Proteomes" id="UP000789759">
    <property type="component" value="Unassembled WGS sequence"/>
</dbReference>
<dbReference type="AlphaFoldDB" id="A0A9N9H5B3"/>
<dbReference type="EMBL" id="CAJVQA010007009">
    <property type="protein sequence ID" value="CAG8649870.1"/>
    <property type="molecule type" value="Genomic_DNA"/>
</dbReference>
<gene>
    <name evidence="1" type="ORF">CPELLU_LOCUS9274</name>
</gene>
<comment type="caution">
    <text evidence="1">The sequence shown here is derived from an EMBL/GenBank/DDBJ whole genome shotgun (WGS) entry which is preliminary data.</text>
</comment>
<keyword evidence="2" id="KW-1185">Reference proteome</keyword>
<evidence type="ECO:0000313" key="1">
    <source>
        <dbReference type="EMBL" id="CAG8649870.1"/>
    </source>
</evidence>
<accession>A0A9N9H5B3</accession>
<reference evidence="1" key="1">
    <citation type="submission" date="2021-06" db="EMBL/GenBank/DDBJ databases">
        <authorList>
            <person name="Kallberg Y."/>
            <person name="Tangrot J."/>
            <person name="Rosling A."/>
        </authorList>
    </citation>
    <scope>NUCLEOTIDE SEQUENCE</scope>
    <source>
        <strain evidence="1">FL966</strain>
    </source>
</reference>
<evidence type="ECO:0000313" key="2">
    <source>
        <dbReference type="Proteomes" id="UP000789759"/>
    </source>
</evidence>
<proteinExistence type="predicted"/>
<name>A0A9N9H5B3_9GLOM</name>